<name>A0A0A9DDR7_ARUDO</name>
<reference evidence="1" key="2">
    <citation type="journal article" date="2015" name="Data Brief">
        <title>Shoot transcriptome of the giant reed, Arundo donax.</title>
        <authorList>
            <person name="Barrero R.A."/>
            <person name="Guerrero F.D."/>
            <person name="Moolhuijzen P."/>
            <person name="Goolsby J.A."/>
            <person name="Tidwell J."/>
            <person name="Bellgard S.E."/>
            <person name="Bellgard M.I."/>
        </authorList>
    </citation>
    <scope>NUCLEOTIDE SEQUENCE</scope>
    <source>
        <tissue evidence="1">Shoot tissue taken approximately 20 cm above the soil surface</tissue>
    </source>
</reference>
<organism evidence="1">
    <name type="scientific">Arundo donax</name>
    <name type="common">Giant reed</name>
    <name type="synonym">Donax arundinaceus</name>
    <dbReference type="NCBI Taxonomy" id="35708"/>
    <lineage>
        <taxon>Eukaryota</taxon>
        <taxon>Viridiplantae</taxon>
        <taxon>Streptophyta</taxon>
        <taxon>Embryophyta</taxon>
        <taxon>Tracheophyta</taxon>
        <taxon>Spermatophyta</taxon>
        <taxon>Magnoliopsida</taxon>
        <taxon>Liliopsida</taxon>
        <taxon>Poales</taxon>
        <taxon>Poaceae</taxon>
        <taxon>PACMAD clade</taxon>
        <taxon>Arundinoideae</taxon>
        <taxon>Arundineae</taxon>
        <taxon>Arundo</taxon>
    </lineage>
</organism>
<protein>
    <submittedName>
        <fullName evidence="1">Uncharacterized protein</fullName>
    </submittedName>
</protein>
<sequence length="97" mass="11240">MAVAALLRRRALSSSPAASSYLSAVYGRCLFSNSDLHSMVNSTSLRFWRDYHNSGKFDLTDLTHPHMWYPKAREKKRNIFYMSVRQTVGKHIMLSRD</sequence>
<reference evidence="1" key="1">
    <citation type="submission" date="2014-09" db="EMBL/GenBank/DDBJ databases">
        <authorList>
            <person name="Magalhaes I.L.F."/>
            <person name="Oliveira U."/>
            <person name="Santos F.R."/>
            <person name="Vidigal T.H.D.A."/>
            <person name="Brescovit A.D."/>
            <person name="Santos A.J."/>
        </authorList>
    </citation>
    <scope>NUCLEOTIDE SEQUENCE</scope>
    <source>
        <tissue evidence="1">Shoot tissue taken approximately 20 cm above the soil surface</tissue>
    </source>
</reference>
<evidence type="ECO:0000313" key="1">
    <source>
        <dbReference type="EMBL" id="JAD85966.1"/>
    </source>
</evidence>
<dbReference type="AlphaFoldDB" id="A0A0A9DDR7"/>
<accession>A0A0A9DDR7</accession>
<dbReference type="EMBL" id="GBRH01211929">
    <property type="protein sequence ID" value="JAD85966.1"/>
    <property type="molecule type" value="Transcribed_RNA"/>
</dbReference>
<proteinExistence type="predicted"/>